<dbReference type="Gene3D" id="1.20.120.1310">
    <property type="entry name" value="Carboxysome Shell Carbonic Anhydrase, N-terminal helical domain"/>
    <property type="match status" value="1"/>
</dbReference>
<feature type="region of interest" description="Disordered" evidence="14">
    <location>
        <begin position="1"/>
        <end position="39"/>
    </location>
</feature>
<dbReference type="InterPro" id="IPR043066">
    <property type="entry name" value="CsoSCA_C_sf"/>
</dbReference>
<dbReference type="GO" id="GO:0004089">
    <property type="term" value="F:carbonate dehydratase activity"/>
    <property type="evidence" value="ECO:0007669"/>
    <property type="project" value="UniProtKB-UniRule"/>
</dbReference>
<evidence type="ECO:0000256" key="2">
    <source>
        <dbReference type="ARBA" id="ARBA00012925"/>
    </source>
</evidence>
<dbReference type="EMBL" id="SJZB01000045">
    <property type="protein sequence ID" value="TCJ12247.1"/>
    <property type="molecule type" value="Genomic_DNA"/>
</dbReference>
<evidence type="ECO:0000256" key="9">
    <source>
        <dbReference type="ARBA" id="ARBA00024021"/>
    </source>
</evidence>
<reference evidence="18 19" key="1">
    <citation type="submission" date="2019-03" db="EMBL/GenBank/DDBJ databases">
        <title>Genome sequence of Thiobacillaceae bacterium LSR1, a sulfur-oxidizing bacterium isolated from freshwater sediment.</title>
        <authorList>
            <person name="Li S."/>
        </authorList>
    </citation>
    <scope>NUCLEOTIDE SEQUENCE [LARGE SCALE GENOMIC DNA]</scope>
    <source>
        <strain evidence="18 19">LSR1</strain>
    </source>
</reference>
<evidence type="ECO:0000259" key="15">
    <source>
        <dbReference type="Pfam" id="PF08936"/>
    </source>
</evidence>
<evidence type="ECO:0000256" key="7">
    <source>
        <dbReference type="ARBA" id="ARBA00023587"/>
    </source>
</evidence>
<comment type="subcellular location">
    <subcellularLocation>
        <location evidence="7">Carboxysome</location>
    </subcellularLocation>
</comment>
<evidence type="ECO:0000256" key="11">
    <source>
        <dbReference type="ARBA" id="ARBA00024446"/>
    </source>
</evidence>
<evidence type="ECO:0000256" key="5">
    <source>
        <dbReference type="ARBA" id="ARBA00023239"/>
    </source>
</evidence>
<dbReference type="InterPro" id="IPR048619">
    <property type="entry name" value="CsoSCA_N"/>
</dbReference>
<dbReference type="GO" id="GO:0015977">
    <property type="term" value="P:carbon fixation"/>
    <property type="evidence" value="ECO:0007669"/>
    <property type="project" value="UniProtKB-UniRule"/>
</dbReference>
<dbReference type="Pfam" id="PF20686">
    <property type="entry name" value="CsoSCA_cat"/>
    <property type="match status" value="1"/>
</dbReference>
<evidence type="ECO:0000256" key="8">
    <source>
        <dbReference type="ARBA" id="ARBA00023669"/>
    </source>
</evidence>
<keyword evidence="11" id="KW-1283">Bacterial microcompartment</keyword>
<dbReference type="Pfam" id="PF20687">
    <property type="entry name" value="CsoSCA_N"/>
    <property type="match status" value="1"/>
</dbReference>
<sequence length="519" mass="57293">MNTRNAHALRLRSAQRSRAHAQGAAPYGLGTPAATMQTRPVETNDAALKPRASDQPRRHPLADRNTNARLAHCEDAVKGRFEAIVPTLRKLSSLQHLEDFPARAQAIARDELGYTLPEETLTDSWVAGMDMKALYAHCAFKALTASVDQFARDIKEQREVVQDTRNFFLDCGYHAVNVSACADGRLKGLSRYILRLPLTSLTRNKAYRGTLFDVESDVRDWVSTELRRFREGVPTTADAGTRYLKIAVYHGSSSDPCHQGCAAHGSNEHKAVEAALERLNQFRQAIQNSFCCGASTDILMIGVDTDNDTIKIHVPDAKGDLSAHRYIDNAKLYADTAGLSTDGARAAVYETIRKASATTGWGAGQGEPHDGMRRLIANLLINNFSQIEYVADVYGDRYPDVGHAERFISVGDGFEEVQMRNIAYYAHLSTLEEGAPDMDVGIKIFKGLNVKHGLPVPIAIHYRYDARVPGARERVVDKTYRVRDAILARYPDLAAQGLLICHLSVQDLPTGSAMEELES</sequence>
<dbReference type="InterPro" id="IPR043065">
    <property type="entry name" value="CsoSCA_N_sf"/>
</dbReference>
<evidence type="ECO:0000259" key="16">
    <source>
        <dbReference type="Pfam" id="PF20686"/>
    </source>
</evidence>
<feature type="domain" description="Carboxysome Shell Carbonic Anhydrase C-terminal" evidence="15">
    <location>
        <begin position="404"/>
        <end position="518"/>
    </location>
</feature>
<comment type="catalytic activity">
    <reaction evidence="12">
        <text>hydrogencarbonate + H(+) = CO2 + H2O</text>
        <dbReference type="Rhea" id="RHEA:10748"/>
        <dbReference type="ChEBI" id="CHEBI:15377"/>
        <dbReference type="ChEBI" id="CHEBI:15378"/>
        <dbReference type="ChEBI" id="CHEBI:16526"/>
        <dbReference type="ChEBI" id="CHEBI:17544"/>
        <dbReference type="EC" id="4.2.1.1"/>
    </reaction>
</comment>
<protein>
    <recommendedName>
        <fullName evidence="10 13">Carboxysome shell carbonic anhydrase</fullName>
        <ecNumber evidence="2 13">4.2.1.1</ecNumber>
    </recommendedName>
</protein>
<dbReference type="Gene3D" id="3.30.1330.140">
    <property type="entry name" value="Carboxysome Shell Carbonic Anhydrase, C-terminal domain"/>
    <property type="match status" value="1"/>
</dbReference>
<evidence type="ECO:0000259" key="17">
    <source>
        <dbReference type="Pfam" id="PF20687"/>
    </source>
</evidence>
<keyword evidence="3" id="KW-0479">Metal-binding</keyword>
<feature type="domain" description="Carboxysome Shell Carbonic Anhydrase catalytic" evidence="16">
    <location>
        <begin position="165"/>
        <end position="403"/>
    </location>
</feature>
<dbReference type="GO" id="GO:0046872">
    <property type="term" value="F:metal ion binding"/>
    <property type="evidence" value="ECO:0007669"/>
    <property type="project" value="UniProtKB-KW"/>
</dbReference>
<dbReference type="InterPro" id="IPR048539">
    <property type="entry name" value="CsoSCA_cat"/>
</dbReference>
<evidence type="ECO:0000256" key="6">
    <source>
        <dbReference type="ARBA" id="ARBA00023300"/>
    </source>
</evidence>
<evidence type="ECO:0000256" key="14">
    <source>
        <dbReference type="SAM" id="MobiDB-lite"/>
    </source>
</evidence>
<keyword evidence="19" id="KW-1185">Reference proteome</keyword>
<proteinExistence type="inferred from homology"/>
<evidence type="ECO:0000313" key="19">
    <source>
        <dbReference type="Proteomes" id="UP000295443"/>
    </source>
</evidence>
<dbReference type="EC" id="4.2.1.1" evidence="2 13"/>
<dbReference type="RefSeq" id="WP_131448242.1">
    <property type="nucleotide sequence ID" value="NZ_SJZB01000045.1"/>
</dbReference>
<dbReference type="InterPro" id="IPR014074">
    <property type="entry name" value="Carboxysome_shell_carb_anhy"/>
</dbReference>
<dbReference type="Pfam" id="PF08936">
    <property type="entry name" value="CsoSCA_C"/>
    <property type="match status" value="1"/>
</dbReference>
<dbReference type="AlphaFoldDB" id="A0A4R1B6F1"/>
<keyword evidence="6" id="KW-0120">Carbon dioxide fixation</keyword>
<comment type="similarity">
    <text evidence="9">Belongs to the beta-class carbonic anhydrase family. CsoSCA subfamily.</text>
</comment>
<feature type="compositionally biased region" description="Basic residues" evidence="14">
    <location>
        <begin position="7"/>
        <end position="19"/>
    </location>
</feature>
<dbReference type="Proteomes" id="UP000295443">
    <property type="component" value="Unassembled WGS sequence"/>
</dbReference>
<comment type="cofactor">
    <cofactor evidence="1">
        <name>Zn(2+)</name>
        <dbReference type="ChEBI" id="CHEBI:29105"/>
    </cofactor>
</comment>
<evidence type="ECO:0000256" key="4">
    <source>
        <dbReference type="ARBA" id="ARBA00022833"/>
    </source>
</evidence>
<keyword evidence="4" id="KW-0862">Zinc</keyword>
<evidence type="ECO:0000256" key="3">
    <source>
        <dbReference type="ARBA" id="ARBA00022723"/>
    </source>
</evidence>
<evidence type="ECO:0000256" key="13">
    <source>
        <dbReference type="NCBIfam" id="TIGR02701"/>
    </source>
</evidence>
<feature type="domain" description="Carboxysome Shell Carbonic Anhydrase N-terminal" evidence="17">
    <location>
        <begin position="59"/>
        <end position="150"/>
    </location>
</feature>
<evidence type="ECO:0000256" key="10">
    <source>
        <dbReference type="ARBA" id="ARBA00024121"/>
    </source>
</evidence>
<dbReference type="SMR" id="A0A4R1B6F1"/>
<dbReference type="OrthoDB" id="544846at2"/>
<dbReference type="GO" id="GO:0031470">
    <property type="term" value="C:carboxysome"/>
    <property type="evidence" value="ECO:0007669"/>
    <property type="project" value="UniProtKB-SubCell"/>
</dbReference>
<organism evidence="18 19">
    <name type="scientific">Parasulfuritortus cantonensis</name>
    <dbReference type="NCBI Taxonomy" id="2528202"/>
    <lineage>
        <taxon>Bacteria</taxon>
        <taxon>Pseudomonadati</taxon>
        <taxon>Pseudomonadota</taxon>
        <taxon>Betaproteobacteria</taxon>
        <taxon>Nitrosomonadales</taxon>
        <taxon>Thiobacillaceae</taxon>
        <taxon>Parasulfuritortus</taxon>
    </lineage>
</organism>
<dbReference type="InterPro" id="IPR048620">
    <property type="entry name" value="CsoSCA_C"/>
</dbReference>
<name>A0A4R1B6F1_9PROT</name>
<comment type="caution">
    <text evidence="18">The sequence shown here is derived from an EMBL/GenBank/DDBJ whole genome shotgun (WGS) entry which is preliminary data.</text>
</comment>
<accession>A0A4R1B6F1</accession>
<evidence type="ECO:0000256" key="12">
    <source>
        <dbReference type="ARBA" id="ARBA00048348"/>
    </source>
</evidence>
<gene>
    <name evidence="18" type="ORF">EZJ19_12960</name>
</gene>
<keyword evidence="5" id="KW-0456">Lyase</keyword>
<evidence type="ECO:0000256" key="1">
    <source>
        <dbReference type="ARBA" id="ARBA00001947"/>
    </source>
</evidence>
<keyword evidence="8" id="KW-1282">Carboxysome</keyword>
<evidence type="ECO:0000313" key="18">
    <source>
        <dbReference type="EMBL" id="TCJ12247.1"/>
    </source>
</evidence>
<dbReference type="NCBIfam" id="TIGR02701">
    <property type="entry name" value="shell_carb_anhy"/>
    <property type="match status" value="1"/>
</dbReference>